<evidence type="ECO:0000256" key="1">
    <source>
        <dbReference type="ARBA" id="ARBA00001974"/>
    </source>
</evidence>
<evidence type="ECO:0000256" key="4">
    <source>
        <dbReference type="ARBA" id="ARBA00022630"/>
    </source>
</evidence>
<keyword evidence="4" id="KW-0285">Flavoprotein</keyword>
<feature type="binding site" evidence="7">
    <location>
        <begin position="47"/>
        <end position="48"/>
    </location>
    <ligand>
        <name>FAD</name>
        <dbReference type="ChEBI" id="CHEBI:57692"/>
    </ligand>
</feature>
<comment type="similarity">
    <text evidence="3">Belongs to the DAMOX/DASOX family.</text>
</comment>
<keyword evidence="5 7" id="KW-0274">FAD</keyword>
<dbReference type="GO" id="GO:0019478">
    <property type="term" value="P:D-amino acid catabolic process"/>
    <property type="evidence" value="ECO:0007669"/>
    <property type="project" value="TreeGrafter"/>
</dbReference>
<feature type="binding site" evidence="7">
    <location>
        <position position="284"/>
    </location>
    <ligand>
        <name>D-dopa</name>
        <dbReference type="ChEBI" id="CHEBI:149689"/>
    </ligand>
</feature>
<dbReference type="SUPFAM" id="SSF54373">
    <property type="entry name" value="FAD-linked reductases, C-terminal domain"/>
    <property type="match status" value="1"/>
</dbReference>
<dbReference type="Pfam" id="PF01266">
    <property type="entry name" value="DAO"/>
    <property type="match status" value="1"/>
</dbReference>
<evidence type="ECO:0000313" key="9">
    <source>
        <dbReference type="EnsemblMetazoa" id="BGLB003141-PB"/>
    </source>
</evidence>
<dbReference type="VEuPathDB" id="VectorBase:BGLAX_040768"/>
<feature type="binding site" evidence="7">
    <location>
        <position position="229"/>
    </location>
    <ligand>
        <name>D-dopa</name>
        <dbReference type="ChEBI" id="CHEBI:149689"/>
    </ligand>
</feature>
<evidence type="ECO:0000256" key="5">
    <source>
        <dbReference type="ARBA" id="ARBA00022827"/>
    </source>
</evidence>
<name>A0A2C9JIT8_BIOGL</name>
<evidence type="ECO:0000256" key="3">
    <source>
        <dbReference type="ARBA" id="ARBA00006730"/>
    </source>
</evidence>
<dbReference type="InterPro" id="IPR023209">
    <property type="entry name" value="DAO"/>
</dbReference>
<dbReference type="VEuPathDB" id="VectorBase:BGLB003141"/>
<organism evidence="9 10">
    <name type="scientific">Biomphalaria glabrata</name>
    <name type="common">Bloodfluke planorb</name>
    <name type="synonym">Freshwater snail</name>
    <dbReference type="NCBI Taxonomy" id="6526"/>
    <lineage>
        <taxon>Eukaryota</taxon>
        <taxon>Metazoa</taxon>
        <taxon>Spiralia</taxon>
        <taxon>Lophotrochozoa</taxon>
        <taxon>Mollusca</taxon>
        <taxon>Gastropoda</taxon>
        <taxon>Heterobranchia</taxon>
        <taxon>Euthyneura</taxon>
        <taxon>Panpulmonata</taxon>
        <taxon>Hygrophila</taxon>
        <taxon>Lymnaeoidea</taxon>
        <taxon>Planorbidae</taxon>
        <taxon>Biomphalaria</taxon>
    </lineage>
</organism>
<proteinExistence type="inferred from homology"/>
<dbReference type="RefSeq" id="XP_013085840.2">
    <property type="nucleotide sequence ID" value="XM_013230386.2"/>
</dbReference>
<dbReference type="InterPro" id="IPR006076">
    <property type="entry name" value="FAD-dep_OxRdtase"/>
</dbReference>
<dbReference type="STRING" id="6526.A0A2C9JIT8"/>
<reference evidence="9" key="1">
    <citation type="submission" date="2020-05" db="UniProtKB">
        <authorList>
            <consortium name="EnsemblMetazoa"/>
        </authorList>
    </citation>
    <scope>IDENTIFICATION</scope>
    <source>
        <strain evidence="9">BB02</strain>
    </source>
</reference>
<dbReference type="OrthoDB" id="2015447at2759"/>
<evidence type="ECO:0000313" key="10">
    <source>
        <dbReference type="Proteomes" id="UP000076420"/>
    </source>
</evidence>
<comment type="cofactor">
    <cofactor evidence="1 7">
        <name>FAD</name>
        <dbReference type="ChEBI" id="CHEBI:57692"/>
    </cofactor>
</comment>
<gene>
    <name evidence="9" type="primary">106070470</name>
</gene>
<dbReference type="PIRSF" id="PIRSF000189">
    <property type="entry name" value="D-aa_oxidase"/>
    <property type="match status" value="1"/>
</dbReference>
<dbReference type="PANTHER" id="PTHR11530">
    <property type="entry name" value="D-AMINO ACID OXIDASE"/>
    <property type="match status" value="1"/>
</dbReference>
<dbReference type="AlphaFoldDB" id="A0A2C9JIT8"/>
<sequence>MTLVEKMERIAVVGAGAVGLSTALNVQKMLPNAQVTIIADKFGKDTTSNGAGGFFRPYTGDFHVEDRQLIAQWTKDSWKYFSSLAQSPQAEETGQTLVSGVVVNNISRDEHYALLASLVYDFHKIPEDYLKRKKWNYKYGYSFTSVITQTPKFLPWLTKKFCEAGGSLVNKKLNSLTELAGQYDVVANCCGLGARELLGDNSAFPIRGQLVMVKAPWIKQFFLSDDDIYLIPHDDKIIIGGVREKNNFSLTAEKDTRERILSRAEALFPEVKGAQVIGEWVGLRPARERVRFETEVLDCGPKGKLPVVHNYGHSGQGITLSWGSGIGAAQLVHSVVTSSKSKM</sequence>
<dbReference type="Proteomes" id="UP000076420">
    <property type="component" value="Unassembled WGS sequence"/>
</dbReference>
<dbReference type="EnsemblMetazoa" id="BGLB003141-RB">
    <property type="protein sequence ID" value="BGLB003141-PB"/>
    <property type="gene ID" value="BGLB003141"/>
</dbReference>
<evidence type="ECO:0000256" key="7">
    <source>
        <dbReference type="PIRSR" id="PIRSR000189-1"/>
    </source>
</evidence>
<dbReference type="Gene3D" id="3.40.50.720">
    <property type="entry name" value="NAD(P)-binding Rossmann-like Domain"/>
    <property type="match status" value="1"/>
</dbReference>
<evidence type="ECO:0000259" key="8">
    <source>
        <dbReference type="Pfam" id="PF01266"/>
    </source>
</evidence>
<dbReference type="GO" id="GO:0003884">
    <property type="term" value="F:D-amino-acid oxidase activity"/>
    <property type="evidence" value="ECO:0007669"/>
    <property type="project" value="InterPro"/>
</dbReference>
<keyword evidence="6" id="KW-0560">Oxidoreductase</keyword>
<accession>A0A2C9JIT8</accession>
<comment type="subcellular location">
    <subcellularLocation>
        <location evidence="2">Peroxisome matrix</location>
    </subcellularLocation>
</comment>
<dbReference type="PANTHER" id="PTHR11530:SF11">
    <property type="entry name" value="D-ASPARTATE OXIDASE"/>
    <property type="match status" value="1"/>
</dbReference>
<dbReference type="KEGG" id="bgt:106070470"/>
<dbReference type="GO" id="GO:0005782">
    <property type="term" value="C:peroxisomal matrix"/>
    <property type="evidence" value="ECO:0007669"/>
    <property type="project" value="UniProtKB-SubCell"/>
</dbReference>
<feature type="binding site" evidence="7">
    <location>
        <position position="315"/>
    </location>
    <ligand>
        <name>D-dopa</name>
        <dbReference type="ChEBI" id="CHEBI:149689"/>
    </ligand>
</feature>
<feature type="domain" description="FAD dependent oxidoreductase" evidence="8">
    <location>
        <begin position="9"/>
        <end position="330"/>
    </location>
</feature>
<dbReference type="GO" id="GO:0071949">
    <property type="term" value="F:FAD binding"/>
    <property type="evidence" value="ECO:0007669"/>
    <property type="project" value="InterPro"/>
</dbReference>
<dbReference type="SUPFAM" id="SSF51971">
    <property type="entry name" value="Nucleotide-binding domain"/>
    <property type="match status" value="1"/>
</dbReference>
<evidence type="ECO:0000256" key="2">
    <source>
        <dbReference type="ARBA" id="ARBA00004253"/>
    </source>
</evidence>
<evidence type="ECO:0000256" key="6">
    <source>
        <dbReference type="ARBA" id="ARBA00023002"/>
    </source>
</evidence>
<protein>
    <recommendedName>
        <fullName evidence="8">FAD dependent oxidoreductase domain-containing protein</fullName>
    </recommendedName>
</protein>
<dbReference type="Gene3D" id="3.30.9.10">
    <property type="entry name" value="D-Amino Acid Oxidase, subunit A, domain 2"/>
    <property type="match status" value="1"/>
</dbReference>